<feature type="non-terminal residue" evidence="2">
    <location>
        <position position="83"/>
    </location>
</feature>
<feature type="compositionally biased region" description="Basic and acidic residues" evidence="1">
    <location>
        <begin position="29"/>
        <end position="47"/>
    </location>
</feature>
<name>A0A392U1N2_9FABA</name>
<evidence type="ECO:0000313" key="2">
    <source>
        <dbReference type="EMBL" id="MCI66306.1"/>
    </source>
</evidence>
<dbReference type="AlphaFoldDB" id="A0A392U1N2"/>
<dbReference type="Proteomes" id="UP000265520">
    <property type="component" value="Unassembled WGS sequence"/>
</dbReference>
<feature type="non-terminal residue" evidence="2">
    <location>
        <position position="1"/>
    </location>
</feature>
<proteinExistence type="predicted"/>
<feature type="region of interest" description="Disordered" evidence="1">
    <location>
        <begin position="1"/>
        <end position="47"/>
    </location>
</feature>
<keyword evidence="3" id="KW-1185">Reference proteome</keyword>
<evidence type="ECO:0000313" key="3">
    <source>
        <dbReference type="Proteomes" id="UP000265520"/>
    </source>
</evidence>
<sequence>SRFLSVQQHHGFRDQRQLDNLSRRHGSLHHHEQRSDLEMSRREQGQYDVARKIKDGVAFRCRPRVGRSRVRRAVENDNSGCVG</sequence>
<reference evidence="2 3" key="1">
    <citation type="journal article" date="2018" name="Front. Plant Sci.">
        <title>Red Clover (Trifolium pratense) and Zigzag Clover (T. medium) - A Picture of Genomic Similarities and Differences.</title>
        <authorList>
            <person name="Dluhosova J."/>
            <person name="Istvanek J."/>
            <person name="Nedelnik J."/>
            <person name="Repkova J."/>
        </authorList>
    </citation>
    <scope>NUCLEOTIDE SEQUENCE [LARGE SCALE GENOMIC DNA]</scope>
    <source>
        <strain evidence="3">cv. 10/8</strain>
        <tissue evidence="2">Leaf</tissue>
    </source>
</reference>
<dbReference type="EMBL" id="LXQA010692953">
    <property type="protein sequence ID" value="MCI66306.1"/>
    <property type="molecule type" value="Genomic_DNA"/>
</dbReference>
<comment type="caution">
    <text evidence="2">The sequence shown here is derived from an EMBL/GenBank/DDBJ whole genome shotgun (WGS) entry which is preliminary data.</text>
</comment>
<accession>A0A392U1N2</accession>
<evidence type="ECO:0000256" key="1">
    <source>
        <dbReference type="SAM" id="MobiDB-lite"/>
    </source>
</evidence>
<organism evidence="2 3">
    <name type="scientific">Trifolium medium</name>
    <dbReference type="NCBI Taxonomy" id="97028"/>
    <lineage>
        <taxon>Eukaryota</taxon>
        <taxon>Viridiplantae</taxon>
        <taxon>Streptophyta</taxon>
        <taxon>Embryophyta</taxon>
        <taxon>Tracheophyta</taxon>
        <taxon>Spermatophyta</taxon>
        <taxon>Magnoliopsida</taxon>
        <taxon>eudicotyledons</taxon>
        <taxon>Gunneridae</taxon>
        <taxon>Pentapetalae</taxon>
        <taxon>rosids</taxon>
        <taxon>fabids</taxon>
        <taxon>Fabales</taxon>
        <taxon>Fabaceae</taxon>
        <taxon>Papilionoideae</taxon>
        <taxon>50 kb inversion clade</taxon>
        <taxon>NPAAA clade</taxon>
        <taxon>Hologalegina</taxon>
        <taxon>IRL clade</taxon>
        <taxon>Trifolieae</taxon>
        <taxon>Trifolium</taxon>
    </lineage>
</organism>
<protein>
    <submittedName>
        <fullName evidence="2">Uncharacterized protein</fullName>
    </submittedName>
</protein>